<dbReference type="AlphaFoldDB" id="A0A3E0VXL0"/>
<feature type="chain" id="PRO_5017561794" evidence="1">
    <location>
        <begin position="32"/>
        <end position="157"/>
    </location>
</feature>
<organism evidence="2 3">
    <name type="scientific">Subtercola boreus</name>
    <dbReference type="NCBI Taxonomy" id="120213"/>
    <lineage>
        <taxon>Bacteria</taxon>
        <taxon>Bacillati</taxon>
        <taxon>Actinomycetota</taxon>
        <taxon>Actinomycetes</taxon>
        <taxon>Micrococcales</taxon>
        <taxon>Microbacteriaceae</taxon>
        <taxon>Subtercola</taxon>
    </lineage>
</organism>
<comment type="caution">
    <text evidence="2">The sequence shown here is derived from an EMBL/GenBank/DDBJ whole genome shotgun (WGS) entry which is preliminary data.</text>
</comment>
<protein>
    <submittedName>
        <fullName evidence="2">Uncharacterized protein</fullName>
    </submittedName>
</protein>
<gene>
    <name evidence="2" type="ORF">B7R22_10625</name>
</gene>
<dbReference type="EMBL" id="NBXB01000029">
    <property type="protein sequence ID" value="RFA14063.1"/>
    <property type="molecule type" value="Genomic_DNA"/>
</dbReference>
<accession>A0A3E0VXL0</accession>
<keyword evidence="1" id="KW-0732">Signal</keyword>
<proteinExistence type="predicted"/>
<reference evidence="2 3" key="1">
    <citation type="submission" date="2017-04" db="EMBL/GenBank/DDBJ databases">
        <title>Comparative genome analysis of Subtercola boreus.</title>
        <authorList>
            <person name="Cho Y.-J."/>
            <person name="Cho A."/>
            <person name="Kim O.-S."/>
            <person name="Lee J.-I."/>
        </authorList>
    </citation>
    <scope>NUCLEOTIDE SEQUENCE [LARGE SCALE GENOMIC DNA]</scope>
    <source>
        <strain evidence="2 3">P27479</strain>
    </source>
</reference>
<evidence type="ECO:0000313" key="3">
    <source>
        <dbReference type="Proteomes" id="UP000256541"/>
    </source>
</evidence>
<sequence>MTSFSLRALTASVPLALALIAALALPSAAFGDAPPVTTTSVTTFTMPVVPSGTDHLEVRVNLRTVPSELATSVRLTCDGHDPYLFDRVVSGTPGVVSYDFIGWPELGGARCSVRGQSSIGSQTVDFFPGVAVTVEHGAPMVTIEGLVVIHSSRGGIL</sequence>
<name>A0A3E0VXL0_9MICO</name>
<dbReference type="RefSeq" id="WP_116411719.1">
    <property type="nucleotide sequence ID" value="NZ_NBXB01000029.1"/>
</dbReference>
<feature type="signal peptide" evidence="1">
    <location>
        <begin position="1"/>
        <end position="31"/>
    </location>
</feature>
<dbReference type="Proteomes" id="UP000256541">
    <property type="component" value="Unassembled WGS sequence"/>
</dbReference>
<evidence type="ECO:0000256" key="1">
    <source>
        <dbReference type="SAM" id="SignalP"/>
    </source>
</evidence>
<evidence type="ECO:0000313" key="2">
    <source>
        <dbReference type="EMBL" id="RFA14063.1"/>
    </source>
</evidence>